<sequence>MQEVLCITKGYRIKRYFLLKSALIIATIFLFAMPASAQEEIEEIEHYVKAYLGEAFNFEGKTIRFKEVVSDSRCPRDVTCVWAGEAKILIEIFKNGKFIGEEIFSTRSQNFSLSKFFQEDFSLHAIALSPYPKTSRKIKASDYQLQFKIIETR</sequence>
<dbReference type="EMBL" id="LKTS01000001">
    <property type="protein sequence ID" value="PKD21763.1"/>
    <property type="molecule type" value="Genomic_DNA"/>
</dbReference>
<evidence type="ECO:0000313" key="2">
    <source>
        <dbReference type="EMBL" id="PKD21763.1"/>
    </source>
</evidence>
<gene>
    <name evidence="2" type="ORF">APR41_01920</name>
</gene>
<evidence type="ECO:0008006" key="4">
    <source>
        <dbReference type="Google" id="ProtNLM"/>
    </source>
</evidence>
<name>A0A2N0U434_9FLAO</name>
<evidence type="ECO:0000256" key="1">
    <source>
        <dbReference type="SAM" id="SignalP"/>
    </source>
</evidence>
<keyword evidence="1" id="KW-0732">Signal</keyword>
<dbReference type="RefSeq" id="WP_079711335.1">
    <property type="nucleotide sequence ID" value="NZ_FUZC01000001.1"/>
</dbReference>
<feature type="signal peptide" evidence="1">
    <location>
        <begin position="1"/>
        <end position="37"/>
    </location>
</feature>
<evidence type="ECO:0000313" key="3">
    <source>
        <dbReference type="Proteomes" id="UP000232673"/>
    </source>
</evidence>
<reference evidence="2 3" key="1">
    <citation type="submission" date="2015-10" db="EMBL/GenBank/DDBJ databases">
        <title>Draft genome sequence of Salegentibacter salinarum KCTC 12975.</title>
        <authorList>
            <person name="Lin W."/>
            <person name="Zheng Q."/>
        </authorList>
    </citation>
    <scope>NUCLEOTIDE SEQUENCE [LARGE SCALE GENOMIC DNA]</scope>
    <source>
        <strain evidence="2 3">KCTC 12975</strain>
    </source>
</reference>
<keyword evidence="3" id="KW-1185">Reference proteome</keyword>
<dbReference type="STRING" id="447422.SAMN05660903_00178"/>
<dbReference type="AlphaFoldDB" id="A0A2N0U434"/>
<dbReference type="Proteomes" id="UP000232673">
    <property type="component" value="Unassembled WGS sequence"/>
</dbReference>
<feature type="chain" id="PRO_5014787122" description="TonB C-terminal domain-containing protein" evidence="1">
    <location>
        <begin position="38"/>
        <end position="153"/>
    </location>
</feature>
<organism evidence="2 3">
    <name type="scientific">Salegentibacter salinarum</name>
    <dbReference type="NCBI Taxonomy" id="447422"/>
    <lineage>
        <taxon>Bacteria</taxon>
        <taxon>Pseudomonadati</taxon>
        <taxon>Bacteroidota</taxon>
        <taxon>Flavobacteriia</taxon>
        <taxon>Flavobacteriales</taxon>
        <taxon>Flavobacteriaceae</taxon>
        <taxon>Salegentibacter</taxon>
    </lineage>
</organism>
<accession>A0A2N0U434</accession>
<protein>
    <recommendedName>
        <fullName evidence="4">TonB C-terminal domain-containing protein</fullName>
    </recommendedName>
</protein>
<comment type="caution">
    <text evidence="2">The sequence shown here is derived from an EMBL/GenBank/DDBJ whole genome shotgun (WGS) entry which is preliminary data.</text>
</comment>
<dbReference type="OrthoDB" id="163809at2"/>
<proteinExistence type="predicted"/>